<comment type="subcellular location">
    <subcellularLocation>
        <location evidence="1 13">Cytoplasm</location>
    </subcellularLocation>
</comment>
<dbReference type="Proteomes" id="UP000655830">
    <property type="component" value="Unassembled WGS sequence"/>
</dbReference>
<feature type="site" description="Involved in the stabilization of negative charge on the oxyanion by the formation of the oxyanion hole" evidence="13">
    <location>
        <position position="113"/>
    </location>
</feature>
<name>A0A926IDA7_9FIRM</name>
<feature type="binding site" evidence="13">
    <location>
        <position position="401"/>
    </location>
    <ligand>
        <name>substrate</name>
    </ligand>
</feature>
<evidence type="ECO:0000256" key="2">
    <source>
        <dbReference type="ARBA" id="ARBA00006774"/>
    </source>
</evidence>
<dbReference type="AlphaFoldDB" id="A0A926IDA7"/>
<evidence type="ECO:0000256" key="1">
    <source>
        <dbReference type="ARBA" id="ARBA00004496"/>
    </source>
</evidence>
<dbReference type="FunFam" id="3.30.2330.10:FF:000001">
    <property type="entry name" value="Arginine biosynthesis bifunctional protein ArgJ, mitochondrial"/>
    <property type="match status" value="1"/>
</dbReference>
<dbReference type="GO" id="GO:0005737">
    <property type="term" value="C:cytoplasm"/>
    <property type="evidence" value="ECO:0007669"/>
    <property type="project" value="UniProtKB-SubCell"/>
</dbReference>
<accession>A0A926IDA7</accession>
<comment type="caution">
    <text evidence="14">The sequence shown here is derived from an EMBL/GenBank/DDBJ whole genome shotgun (WGS) entry which is preliminary data.</text>
</comment>
<comment type="function">
    <text evidence="12 13">Catalyzes two activities which are involved in the cyclic version of arginine biosynthesis: the synthesis of N-acetylglutamate from glutamate and acetyl-CoA as the acetyl donor, and of ornithine by transacetylation between N(2)-acetylornithine and glutamate.</text>
</comment>
<evidence type="ECO:0000313" key="14">
    <source>
        <dbReference type="EMBL" id="MBC8578376.1"/>
    </source>
</evidence>
<feature type="site" description="Involved in the stabilization of negative charge on the oxyanion by the formation of the oxyanion hole" evidence="13">
    <location>
        <position position="114"/>
    </location>
</feature>
<organism evidence="14 15">
    <name type="scientific">Zhenhengia yiwuensis</name>
    <dbReference type="NCBI Taxonomy" id="2763666"/>
    <lineage>
        <taxon>Bacteria</taxon>
        <taxon>Bacillati</taxon>
        <taxon>Bacillota</taxon>
        <taxon>Clostridia</taxon>
        <taxon>Lachnospirales</taxon>
        <taxon>Lachnospiraceae</taxon>
        <taxon>Zhenhengia</taxon>
    </lineage>
</organism>
<dbReference type="GO" id="GO:0004358">
    <property type="term" value="F:L-glutamate N-acetyltransferase activity, acting on acetyl-L-ornithine as donor"/>
    <property type="evidence" value="ECO:0007669"/>
    <property type="project" value="UniProtKB-UniRule"/>
</dbReference>
<dbReference type="NCBIfam" id="TIGR00120">
    <property type="entry name" value="ArgJ"/>
    <property type="match status" value="1"/>
</dbReference>
<evidence type="ECO:0000256" key="4">
    <source>
        <dbReference type="ARBA" id="ARBA00022571"/>
    </source>
</evidence>
<evidence type="ECO:0000256" key="6">
    <source>
        <dbReference type="ARBA" id="ARBA00022679"/>
    </source>
</evidence>
<gene>
    <name evidence="13 14" type="primary">argJ</name>
    <name evidence="14" type="ORF">H8718_02310</name>
</gene>
<comment type="subunit">
    <text evidence="3 13">Heterotetramer of two alpha and two beta chains.</text>
</comment>
<dbReference type="Pfam" id="PF01960">
    <property type="entry name" value="ArgJ"/>
    <property type="match status" value="1"/>
</dbReference>
<feature type="chain" id="PRO_5038203311" description="Arginine biosynthesis bifunctional protein ArgJ alpha chain" evidence="13">
    <location>
        <begin position="1"/>
        <end position="188"/>
    </location>
</feature>
<dbReference type="PANTHER" id="PTHR23100">
    <property type="entry name" value="ARGININE BIOSYNTHESIS BIFUNCTIONAL PROTEIN ARGJ"/>
    <property type="match status" value="1"/>
</dbReference>
<keyword evidence="13" id="KW-0963">Cytoplasm</keyword>
<dbReference type="EC" id="2.3.1.1" evidence="13"/>
<comment type="catalytic activity">
    <reaction evidence="11 13">
        <text>N(2)-acetyl-L-ornithine + L-glutamate = N-acetyl-L-glutamate + L-ornithine</text>
        <dbReference type="Rhea" id="RHEA:15349"/>
        <dbReference type="ChEBI" id="CHEBI:29985"/>
        <dbReference type="ChEBI" id="CHEBI:44337"/>
        <dbReference type="ChEBI" id="CHEBI:46911"/>
        <dbReference type="ChEBI" id="CHEBI:57805"/>
        <dbReference type="EC" id="2.3.1.35"/>
    </reaction>
</comment>
<dbReference type="RefSeq" id="WP_177670984.1">
    <property type="nucleotide sequence ID" value="NZ_JACRSY010000003.1"/>
</dbReference>
<evidence type="ECO:0000256" key="8">
    <source>
        <dbReference type="ARBA" id="ARBA00023268"/>
    </source>
</evidence>
<dbReference type="GO" id="GO:0004042">
    <property type="term" value="F:L-glutamate N-acetyltransferase activity"/>
    <property type="evidence" value="ECO:0007669"/>
    <property type="project" value="UniProtKB-UniRule"/>
</dbReference>
<feature type="binding site" evidence="13">
    <location>
        <position position="406"/>
    </location>
    <ligand>
        <name>substrate</name>
    </ligand>
</feature>
<keyword evidence="4 13" id="KW-0055">Arginine biosynthesis</keyword>
<keyword evidence="15" id="KW-1185">Reference proteome</keyword>
<protein>
    <recommendedName>
        <fullName evidence="13">Arginine biosynthesis bifunctional protein ArgJ</fullName>
    </recommendedName>
    <domain>
        <recommendedName>
            <fullName evidence="13">Glutamate N-acetyltransferase</fullName>
            <ecNumber evidence="13">2.3.1.35</ecNumber>
        </recommendedName>
        <alternativeName>
            <fullName evidence="13">Ornithine acetyltransferase</fullName>
            <shortName evidence="13">OATase</shortName>
        </alternativeName>
        <alternativeName>
            <fullName evidence="13">Ornithine transacetylase</fullName>
        </alternativeName>
    </domain>
    <domain>
        <recommendedName>
            <fullName evidence="13">Amino-acid acetyltransferase</fullName>
            <ecNumber evidence="13">2.3.1.1</ecNumber>
        </recommendedName>
        <alternativeName>
            <fullName evidence="13">N-acetylglutamate synthase</fullName>
            <shortName evidence="13">AGSase</shortName>
        </alternativeName>
    </domain>
    <component>
        <recommendedName>
            <fullName evidence="13">Arginine biosynthesis bifunctional protein ArgJ alpha chain</fullName>
        </recommendedName>
    </component>
    <component>
        <recommendedName>
            <fullName evidence="13">Arginine biosynthesis bifunctional protein ArgJ beta chain</fullName>
        </recommendedName>
    </component>
</protein>
<evidence type="ECO:0000256" key="10">
    <source>
        <dbReference type="ARBA" id="ARBA00048372"/>
    </source>
</evidence>
<dbReference type="SUPFAM" id="SSF56266">
    <property type="entry name" value="DmpA/ArgJ-like"/>
    <property type="match status" value="1"/>
</dbReference>
<comment type="pathway">
    <text evidence="13">Amino-acid biosynthesis; L-arginine biosynthesis; N(2)-acetyl-L-ornithine from L-glutamate: step 1/4.</text>
</comment>
<dbReference type="FunFam" id="3.60.70.12:FF:000001">
    <property type="entry name" value="Arginine biosynthesis bifunctional protein ArgJ, chloroplastic"/>
    <property type="match status" value="1"/>
</dbReference>
<feature type="chain" id="PRO_5038203310" description="Arginine biosynthesis bifunctional protein ArgJ beta chain" evidence="13">
    <location>
        <begin position="189"/>
        <end position="406"/>
    </location>
</feature>
<dbReference type="InterPro" id="IPR042195">
    <property type="entry name" value="ArgJ_beta_C"/>
</dbReference>
<evidence type="ECO:0000256" key="12">
    <source>
        <dbReference type="ARBA" id="ARBA00054976"/>
    </source>
</evidence>
<dbReference type="GO" id="GO:0006592">
    <property type="term" value="P:ornithine biosynthetic process"/>
    <property type="evidence" value="ECO:0007669"/>
    <property type="project" value="TreeGrafter"/>
</dbReference>
<feature type="binding site" evidence="13">
    <location>
        <position position="189"/>
    </location>
    <ligand>
        <name>substrate</name>
    </ligand>
</feature>
<dbReference type="Gene3D" id="3.10.20.340">
    <property type="entry name" value="ArgJ beta chain, C-terminal domain"/>
    <property type="match status" value="1"/>
</dbReference>
<evidence type="ECO:0000256" key="13">
    <source>
        <dbReference type="HAMAP-Rule" id="MF_01106"/>
    </source>
</evidence>
<evidence type="ECO:0000256" key="9">
    <source>
        <dbReference type="ARBA" id="ARBA00023315"/>
    </source>
</evidence>
<comment type="catalytic activity">
    <reaction evidence="10 13">
        <text>L-glutamate + acetyl-CoA = N-acetyl-L-glutamate + CoA + H(+)</text>
        <dbReference type="Rhea" id="RHEA:24292"/>
        <dbReference type="ChEBI" id="CHEBI:15378"/>
        <dbReference type="ChEBI" id="CHEBI:29985"/>
        <dbReference type="ChEBI" id="CHEBI:44337"/>
        <dbReference type="ChEBI" id="CHEBI:57287"/>
        <dbReference type="ChEBI" id="CHEBI:57288"/>
        <dbReference type="EC" id="2.3.1.1"/>
    </reaction>
</comment>
<keyword evidence="7 13" id="KW-0068">Autocatalytic cleavage</keyword>
<evidence type="ECO:0000256" key="3">
    <source>
        <dbReference type="ARBA" id="ARBA00011475"/>
    </source>
</evidence>
<keyword evidence="9 13" id="KW-0012">Acyltransferase</keyword>
<dbReference type="InterPro" id="IPR002813">
    <property type="entry name" value="Arg_biosynth_ArgJ"/>
</dbReference>
<dbReference type="CDD" id="cd02152">
    <property type="entry name" value="OAT"/>
    <property type="match status" value="1"/>
</dbReference>
<reference evidence="14" key="1">
    <citation type="submission" date="2020-08" db="EMBL/GenBank/DDBJ databases">
        <title>Genome public.</title>
        <authorList>
            <person name="Liu C."/>
            <person name="Sun Q."/>
        </authorList>
    </citation>
    <scope>NUCLEOTIDE SEQUENCE</scope>
    <source>
        <strain evidence="14">NSJ-12</strain>
    </source>
</reference>
<feature type="binding site" evidence="13">
    <location>
        <position position="275"/>
    </location>
    <ligand>
        <name>substrate</name>
    </ligand>
</feature>
<evidence type="ECO:0000256" key="7">
    <source>
        <dbReference type="ARBA" id="ARBA00022813"/>
    </source>
</evidence>
<keyword evidence="5 13" id="KW-0028">Amino-acid biosynthesis</keyword>
<proteinExistence type="inferred from homology"/>
<comment type="pathway">
    <text evidence="13">Amino-acid biosynthesis; L-arginine biosynthesis; L-ornithine and N-acetyl-L-glutamate from L-glutamate and N(2)-acetyl-L-ornithine (cyclic): step 1/1.</text>
</comment>
<dbReference type="FunFam" id="3.10.20.340:FF:000001">
    <property type="entry name" value="Arginine biosynthesis bifunctional protein ArgJ, chloroplastic"/>
    <property type="match status" value="1"/>
</dbReference>
<dbReference type="EMBL" id="JACRSY010000003">
    <property type="protein sequence ID" value="MBC8578376.1"/>
    <property type="molecule type" value="Genomic_DNA"/>
</dbReference>
<dbReference type="NCBIfam" id="NF003802">
    <property type="entry name" value="PRK05388.1"/>
    <property type="match status" value="1"/>
</dbReference>
<dbReference type="PANTHER" id="PTHR23100:SF0">
    <property type="entry name" value="ARGININE BIOSYNTHESIS BIFUNCTIONAL PROTEIN ARGJ, MITOCHONDRIAL"/>
    <property type="match status" value="1"/>
</dbReference>
<evidence type="ECO:0000256" key="5">
    <source>
        <dbReference type="ARBA" id="ARBA00022605"/>
    </source>
</evidence>
<keyword evidence="6 13" id="KW-0808">Transferase</keyword>
<evidence type="ECO:0000256" key="11">
    <source>
        <dbReference type="ARBA" id="ARBA00049439"/>
    </source>
</evidence>
<dbReference type="GO" id="GO:0006526">
    <property type="term" value="P:L-arginine biosynthetic process"/>
    <property type="evidence" value="ECO:0007669"/>
    <property type="project" value="UniProtKB-UniRule"/>
</dbReference>
<keyword evidence="8 13" id="KW-0511">Multifunctional enzyme</keyword>
<feature type="binding site" evidence="13">
    <location>
        <position position="178"/>
    </location>
    <ligand>
        <name>substrate</name>
    </ligand>
</feature>
<dbReference type="EC" id="2.3.1.35" evidence="13"/>
<dbReference type="Gene3D" id="3.60.70.12">
    <property type="entry name" value="L-amino peptidase D-ALA esterase/amidase"/>
    <property type="match status" value="1"/>
</dbReference>
<dbReference type="InterPro" id="IPR016117">
    <property type="entry name" value="ArgJ-like_dom_sf"/>
</dbReference>
<dbReference type="HAMAP" id="MF_01106">
    <property type="entry name" value="ArgJ"/>
    <property type="match status" value="1"/>
</dbReference>
<feature type="active site" description="Nucleophile" evidence="13">
    <location>
        <position position="189"/>
    </location>
</feature>
<sequence>MKLINQGILAAKGFVAVGEHIGIKKQKKDMAMLYSKAPCMYAGAFTQNKVKAAPVIWDQKVLKAGEKVHAIVINSGNANAVTGIKGHQDTEQMAQCTAEQLGIKKEEVLVCSTGVIGVPLPMDCILDGIDMVAGKLERTPLAAKSAAEAILTTDTFTKEIALEETIGGCKIRLGAIGKGSGMIHPNMATMLAFIATDINISQTMLQKALSECVETSFNMITVDGDTSTNDSVIVLANGIGGNSCITEENEDYEAFKAMLFEALKYVAISIVKDGEGATKLLEVEIQNTLDFASGKALAKSILTSSLVKTAFFGEDANWGRILAAMGYAGVDFNVEGVSLALESAAGSIHLFKQGTPLKFNEIKAKHILEEAEIKIVVKMSEGSETVTAWGCDLSYDYVKINGEYRS</sequence>
<feature type="site" description="Cleavage; by autolysis" evidence="13">
    <location>
        <begin position="188"/>
        <end position="189"/>
    </location>
</feature>
<dbReference type="Gene3D" id="3.30.2330.10">
    <property type="entry name" value="arginine biosynthesis bifunctional protein suprefamily"/>
    <property type="match status" value="1"/>
</dbReference>
<comment type="similarity">
    <text evidence="2 13">Belongs to the ArgJ family.</text>
</comment>
<feature type="binding site" evidence="13">
    <location>
        <position position="152"/>
    </location>
    <ligand>
        <name>substrate</name>
    </ligand>
</feature>
<evidence type="ECO:0000313" key="15">
    <source>
        <dbReference type="Proteomes" id="UP000655830"/>
    </source>
</evidence>